<feature type="domain" description="Glycosyltransferase 2-like" evidence="1">
    <location>
        <begin position="7"/>
        <end position="170"/>
    </location>
</feature>
<dbReference type="SUPFAM" id="SSF53448">
    <property type="entry name" value="Nucleotide-diphospho-sugar transferases"/>
    <property type="match status" value="1"/>
</dbReference>
<evidence type="ECO:0000313" key="2">
    <source>
        <dbReference type="EMBL" id="VAV85414.1"/>
    </source>
</evidence>
<dbReference type="InterPro" id="IPR029044">
    <property type="entry name" value="Nucleotide-diphossugar_trans"/>
</dbReference>
<dbReference type="CDD" id="cd00761">
    <property type="entry name" value="Glyco_tranf_GTA_type"/>
    <property type="match status" value="1"/>
</dbReference>
<dbReference type="EMBL" id="UOEB01000223">
    <property type="protein sequence ID" value="VAV85414.1"/>
    <property type="molecule type" value="Genomic_DNA"/>
</dbReference>
<dbReference type="PANTHER" id="PTHR22916:SF3">
    <property type="entry name" value="UDP-GLCNAC:BETAGAL BETA-1,3-N-ACETYLGLUCOSAMINYLTRANSFERASE-LIKE PROTEIN 1"/>
    <property type="match status" value="1"/>
</dbReference>
<evidence type="ECO:0000259" key="1">
    <source>
        <dbReference type="Pfam" id="PF00535"/>
    </source>
</evidence>
<reference evidence="2" key="1">
    <citation type="submission" date="2018-06" db="EMBL/GenBank/DDBJ databases">
        <authorList>
            <person name="Zhirakovskaya E."/>
        </authorList>
    </citation>
    <scope>NUCLEOTIDE SEQUENCE</scope>
</reference>
<dbReference type="Gene3D" id="3.90.550.10">
    <property type="entry name" value="Spore Coat Polysaccharide Biosynthesis Protein SpsA, Chain A"/>
    <property type="match status" value="1"/>
</dbReference>
<dbReference type="InterPro" id="IPR001173">
    <property type="entry name" value="Glyco_trans_2-like"/>
</dbReference>
<dbReference type="PANTHER" id="PTHR22916">
    <property type="entry name" value="GLYCOSYLTRANSFERASE"/>
    <property type="match status" value="1"/>
</dbReference>
<organism evidence="2">
    <name type="scientific">hydrothermal vent metagenome</name>
    <dbReference type="NCBI Taxonomy" id="652676"/>
    <lineage>
        <taxon>unclassified sequences</taxon>
        <taxon>metagenomes</taxon>
        <taxon>ecological metagenomes</taxon>
    </lineage>
</organism>
<sequence length="335" mass="38373">MENPLVSILIPFKNTEVFLPECLQSIITQTYTNWELIIVDDGSTDQSFSIVKGYAIADGRIKLLKNSGCGIIDALGLALKESNGELITRMDSDDIMVLNKLEVLSNSLINYGKGHLAVGNVKYFSENGIGDGYAKYEVWLNQLTQTGLNYSEIYKECVIPSPCWMAYKDDLLACDGFNPNRYPEDYDLAFRFYKNNLKCIPCDKVLHNWRDYEIRTSRTHEHYAENHFIELKLHYFLELSYIKEKSLTIWGAGNKGKVLAKALVKKGIPFHWICDNPNKIGRDIYGQELKPFQYLEGIQNPQSIITVANTSSQTQIKAYLKKQGMKPMKDYFFFC</sequence>
<proteinExistence type="predicted"/>
<accession>A0A3B0QV03</accession>
<dbReference type="Pfam" id="PF00535">
    <property type="entry name" value="Glycos_transf_2"/>
    <property type="match status" value="1"/>
</dbReference>
<keyword evidence="2" id="KW-0808">Transferase</keyword>
<protein>
    <submittedName>
        <fullName evidence="2">Glycosyl transferase, group 2 family</fullName>
    </submittedName>
</protein>
<dbReference type="AlphaFoldDB" id="A0A3B0QV03"/>
<dbReference type="GO" id="GO:0016758">
    <property type="term" value="F:hexosyltransferase activity"/>
    <property type="evidence" value="ECO:0007669"/>
    <property type="project" value="UniProtKB-ARBA"/>
</dbReference>
<gene>
    <name evidence="2" type="ORF">MNBD_BACTEROID02-506</name>
</gene>
<name>A0A3B0QV03_9ZZZZ</name>